<dbReference type="RefSeq" id="WP_025390542.1">
    <property type="nucleotide sequence ID" value="NZ_CP007014.1"/>
</dbReference>
<dbReference type="InterPro" id="IPR029787">
    <property type="entry name" value="Nucleotide_cyclase"/>
</dbReference>
<dbReference type="Gene3D" id="3.40.50.2300">
    <property type="match status" value="1"/>
</dbReference>
<keyword evidence="4" id="KW-0902">Two-component regulatory system</keyword>
<feature type="domain" description="EAL" evidence="12">
    <location>
        <begin position="447"/>
        <end position="701"/>
    </location>
</feature>
<evidence type="ECO:0000259" key="11">
    <source>
        <dbReference type="PROSITE" id="PS50113"/>
    </source>
</evidence>
<dbReference type="InterPro" id="IPR001789">
    <property type="entry name" value="Sig_transdc_resp-reg_receiver"/>
</dbReference>
<dbReference type="SMART" id="SM00052">
    <property type="entry name" value="EAL"/>
    <property type="match status" value="1"/>
</dbReference>
<dbReference type="PROSITE" id="PS50112">
    <property type="entry name" value="PAS"/>
    <property type="match status" value="1"/>
</dbReference>
<dbReference type="EC" id="3.1.4.52" evidence="1"/>
<dbReference type="PANTHER" id="PTHR44757:SF2">
    <property type="entry name" value="BIOFILM ARCHITECTURE MAINTENANCE PROTEIN MBAA"/>
    <property type="match status" value="1"/>
</dbReference>
<proteinExistence type="predicted"/>
<dbReference type="SUPFAM" id="SSF55073">
    <property type="entry name" value="Nucleotide cyclase"/>
    <property type="match status" value="1"/>
</dbReference>
<sequence length="705" mass="78605">MTESAATILIVDDDVHVRDLLEVLLKNQGYRTLTAESGLVALEMVDLHAPDLILLDIMMPGMDGYEVAEQLKAGKNTANIPIIMLSALDEQSARLSGLEAGAEEYLNKPVDSAELWLRVRNLLRLKSFGDYLKSHSLILEEQLQQRTIDLERFRTVMDASEDAIFLINRNTMSLIEFNRRACQLLGYTAEELAHKTPAELGETSMENLEVVYDKIIAGKGPSEPLETQIRDKSGRDVEVEIHRQAYRTGEDWVIVGIVRDITRRKESDQRLLTMAHYDTLTGLPNRDLFFTSLQMGLTQAAISRWKLAVLTVNLDGFKNINETWGHVLGDQVLLEVSHRLSECLNASDTLGRVDGDQFALILMIRVGQADTRQTLERIRKALRVPFLVEGQSIVMTASIGIALYPEDGEDAHELVRHAYTAMNSAKKIGPDTYRFYTAQMNADVSARLDLEAALRDALEKHAFEIVYQPKLNLVTGQICGLEALLRWPRPGQQGVSPAVFVPVLESLGLIGEVGNWVVDRVCAQIAQWQRSGLGLFQVAVNISGQQISNSSLVADIRQALIRHRVEPQWLEVELTESSLMENTSHTIATLETLRASGVSISIDDFGTGYSSLAYLRRFPIDKLKIDIAFIREVTSNPQDAAIARAIIELAHSLGLKVIAEGVETPEQLAFLRKNQCDQIQGYLISKPLPLAELETFLSTPKKQFG</sequence>
<dbReference type="InterPro" id="IPR000014">
    <property type="entry name" value="PAS"/>
</dbReference>
<name>W0N032_PSESX</name>
<dbReference type="PROSITE" id="PS50883">
    <property type="entry name" value="EAL"/>
    <property type="match status" value="1"/>
</dbReference>
<dbReference type="SUPFAM" id="SSF55785">
    <property type="entry name" value="PYP-like sensor domain (PAS domain)"/>
    <property type="match status" value="1"/>
</dbReference>
<dbReference type="Pfam" id="PF00990">
    <property type="entry name" value="GGDEF"/>
    <property type="match status" value="1"/>
</dbReference>
<reference evidence="14 15" key="1">
    <citation type="submission" date="2013-12" db="EMBL/GenBank/DDBJ databases">
        <title>Interactions Between Genome Architecture and Virulence Genes in Pseudomonas syringae, strain CC1557 as a model.</title>
        <authorList>
            <person name="Baltrus D."/>
            <person name="Hockett K."/>
            <person name="Karlsrud E."/>
            <person name="Dougherty K."/>
            <person name="Nishimura M."/>
        </authorList>
    </citation>
    <scope>NUCLEOTIDE SEQUENCE [LARGE SCALE GENOMIC DNA]</scope>
    <source>
        <strain evidence="14 15">CC1557</strain>
    </source>
</reference>
<evidence type="ECO:0000256" key="1">
    <source>
        <dbReference type="ARBA" id="ARBA00012282"/>
    </source>
</evidence>
<dbReference type="InterPro" id="IPR011006">
    <property type="entry name" value="CheY-like_superfamily"/>
</dbReference>
<dbReference type="SUPFAM" id="SSF141868">
    <property type="entry name" value="EAL domain-like"/>
    <property type="match status" value="1"/>
</dbReference>
<gene>
    <name evidence="14" type="ORF">N018_20160</name>
</gene>
<keyword evidence="6" id="KW-0238">DNA-binding</keyword>
<dbReference type="SUPFAM" id="SSF52172">
    <property type="entry name" value="CheY-like"/>
    <property type="match status" value="1"/>
</dbReference>
<evidence type="ECO:0000256" key="3">
    <source>
        <dbReference type="ARBA" id="ARBA00022636"/>
    </source>
</evidence>
<evidence type="ECO:0000256" key="7">
    <source>
        <dbReference type="ARBA" id="ARBA00023163"/>
    </source>
</evidence>
<dbReference type="GO" id="GO:0003677">
    <property type="term" value="F:DNA binding"/>
    <property type="evidence" value="ECO:0007669"/>
    <property type="project" value="UniProtKB-KW"/>
</dbReference>
<dbReference type="InterPro" id="IPR013767">
    <property type="entry name" value="PAS_fold"/>
</dbReference>
<dbReference type="GO" id="GO:0006355">
    <property type="term" value="P:regulation of DNA-templated transcription"/>
    <property type="evidence" value="ECO:0007669"/>
    <property type="project" value="InterPro"/>
</dbReference>
<feature type="domain" description="PAS" evidence="10">
    <location>
        <begin position="149"/>
        <end position="196"/>
    </location>
</feature>
<feature type="modified residue" description="4-aspartylphosphate" evidence="8">
    <location>
        <position position="56"/>
    </location>
</feature>
<dbReference type="Pfam" id="PF00563">
    <property type="entry name" value="EAL"/>
    <property type="match status" value="1"/>
</dbReference>
<evidence type="ECO:0000256" key="2">
    <source>
        <dbReference type="ARBA" id="ARBA00022553"/>
    </source>
</evidence>
<dbReference type="InterPro" id="IPR035965">
    <property type="entry name" value="PAS-like_dom_sf"/>
</dbReference>
<evidence type="ECO:0000259" key="9">
    <source>
        <dbReference type="PROSITE" id="PS50110"/>
    </source>
</evidence>
<dbReference type="InterPro" id="IPR035919">
    <property type="entry name" value="EAL_sf"/>
</dbReference>
<feature type="domain" description="PAC" evidence="11">
    <location>
        <begin position="223"/>
        <end position="273"/>
    </location>
</feature>
<dbReference type="KEGG" id="psyr:N018_20160"/>
<evidence type="ECO:0000256" key="5">
    <source>
        <dbReference type="ARBA" id="ARBA00023015"/>
    </source>
</evidence>
<evidence type="ECO:0000313" key="15">
    <source>
        <dbReference type="Proteomes" id="UP000019089"/>
    </source>
</evidence>
<evidence type="ECO:0000256" key="8">
    <source>
        <dbReference type="PROSITE-ProRule" id="PRU00169"/>
    </source>
</evidence>
<evidence type="ECO:0000259" key="12">
    <source>
        <dbReference type="PROSITE" id="PS50883"/>
    </source>
</evidence>
<dbReference type="NCBIfam" id="TIGR00229">
    <property type="entry name" value="sensory_box"/>
    <property type="match status" value="1"/>
</dbReference>
<dbReference type="Pfam" id="PF00072">
    <property type="entry name" value="Response_reg"/>
    <property type="match status" value="1"/>
</dbReference>
<dbReference type="Proteomes" id="UP000019089">
    <property type="component" value="Chromosome"/>
</dbReference>
<dbReference type="Pfam" id="PF00989">
    <property type="entry name" value="PAS"/>
    <property type="match status" value="1"/>
</dbReference>
<dbReference type="NCBIfam" id="TIGR00254">
    <property type="entry name" value="GGDEF"/>
    <property type="match status" value="1"/>
</dbReference>
<dbReference type="InterPro" id="IPR000700">
    <property type="entry name" value="PAS-assoc_C"/>
</dbReference>
<protein>
    <recommendedName>
        <fullName evidence="1">cyclic-guanylate-specific phosphodiesterase</fullName>
        <ecNumber evidence="1">3.1.4.52</ecNumber>
    </recommendedName>
</protein>
<dbReference type="CDD" id="cd01948">
    <property type="entry name" value="EAL"/>
    <property type="match status" value="1"/>
</dbReference>
<evidence type="ECO:0000259" key="10">
    <source>
        <dbReference type="PROSITE" id="PS50112"/>
    </source>
</evidence>
<dbReference type="InterPro" id="IPR043128">
    <property type="entry name" value="Rev_trsase/Diguanyl_cyclase"/>
</dbReference>
<dbReference type="STRING" id="1357279.N018_20160"/>
<dbReference type="eggNOG" id="COG5001">
    <property type="taxonomic scope" value="Bacteria"/>
</dbReference>
<dbReference type="PROSITE" id="PS50887">
    <property type="entry name" value="GGDEF"/>
    <property type="match status" value="1"/>
</dbReference>
<dbReference type="GO" id="GO:0071111">
    <property type="term" value="F:cyclic-guanylate-specific phosphodiesterase activity"/>
    <property type="evidence" value="ECO:0007669"/>
    <property type="project" value="UniProtKB-EC"/>
</dbReference>
<dbReference type="HOGENOM" id="CLU_000445_70_20_6"/>
<accession>W0N032</accession>
<dbReference type="SMART" id="SM00091">
    <property type="entry name" value="PAS"/>
    <property type="match status" value="1"/>
</dbReference>
<keyword evidence="3" id="KW-0973">c-di-GMP</keyword>
<evidence type="ECO:0000256" key="4">
    <source>
        <dbReference type="ARBA" id="ARBA00023012"/>
    </source>
</evidence>
<dbReference type="PROSITE" id="PS50113">
    <property type="entry name" value="PAC"/>
    <property type="match status" value="1"/>
</dbReference>
<dbReference type="Gene3D" id="3.30.70.270">
    <property type="match status" value="1"/>
</dbReference>
<feature type="domain" description="Response regulatory" evidence="9">
    <location>
        <begin position="7"/>
        <end position="123"/>
    </location>
</feature>
<dbReference type="SMART" id="SM00448">
    <property type="entry name" value="REC"/>
    <property type="match status" value="1"/>
</dbReference>
<dbReference type="FunFam" id="3.20.20.450:FF:000001">
    <property type="entry name" value="Cyclic di-GMP phosphodiesterase yahA"/>
    <property type="match status" value="1"/>
</dbReference>
<dbReference type="PANTHER" id="PTHR44757">
    <property type="entry name" value="DIGUANYLATE CYCLASE DGCP"/>
    <property type="match status" value="1"/>
</dbReference>
<dbReference type="FunFam" id="3.40.50.2300:FF:000001">
    <property type="entry name" value="DNA-binding response regulator PhoB"/>
    <property type="match status" value="1"/>
</dbReference>
<keyword evidence="2 8" id="KW-0597">Phosphoprotein</keyword>
<dbReference type="InterPro" id="IPR001633">
    <property type="entry name" value="EAL_dom"/>
</dbReference>
<dbReference type="GO" id="GO:0000160">
    <property type="term" value="P:phosphorelay signal transduction system"/>
    <property type="evidence" value="ECO:0007669"/>
    <property type="project" value="UniProtKB-KW"/>
</dbReference>
<evidence type="ECO:0000259" key="13">
    <source>
        <dbReference type="PROSITE" id="PS50887"/>
    </source>
</evidence>
<keyword evidence="5" id="KW-0805">Transcription regulation</keyword>
<dbReference type="SMART" id="SM00267">
    <property type="entry name" value="GGDEF"/>
    <property type="match status" value="1"/>
</dbReference>
<dbReference type="CDD" id="cd01949">
    <property type="entry name" value="GGDEF"/>
    <property type="match status" value="1"/>
</dbReference>
<dbReference type="AlphaFoldDB" id="W0N032"/>
<dbReference type="PROSITE" id="PS50110">
    <property type="entry name" value="RESPONSE_REGULATORY"/>
    <property type="match status" value="1"/>
</dbReference>
<dbReference type="Gene3D" id="3.20.20.450">
    <property type="entry name" value="EAL domain"/>
    <property type="match status" value="1"/>
</dbReference>
<dbReference type="Gene3D" id="3.30.450.20">
    <property type="entry name" value="PAS domain"/>
    <property type="match status" value="1"/>
</dbReference>
<dbReference type="InterPro" id="IPR000160">
    <property type="entry name" value="GGDEF_dom"/>
</dbReference>
<feature type="domain" description="GGDEF" evidence="13">
    <location>
        <begin position="305"/>
        <end position="438"/>
    </location>
</feature>
<evidence type="ECO:0000256" key="6">
    <source>
        <dbReference type="ARBA" id="ARBA00023125"/>
    </source>
</evidence>
<organism evidence="14 15">
    <name type="scientific">Pseudomonas syringae CC1557</name>
    <dbReference type="NCBI Taxonomy" id="1357279"/>
    <lineage>
        <taxon>Bacteria</taxon>
        <taxon>Pseudomonadati</taxon>
        <taxon>Pseudomonadota</taxon>
        <taxon>Gammaproteobacteria</taxon>
        <taxon>Pseudomonadales</taxon>
        <taxon>Pseudomonadaceae</taxon>
        <taxon>Pseudomonas</taxon>
        <taxon>Pseudomonas syringae</taxon>
    </lineage>
</organism>
<keyword evidence="7" id="KW-0804">Transcription</keyword>
<dbReference type="EMBL" id="CP007014">
    <property type="protein sequence ID" value="AHG42411.1"/>
    <property type="molecule type" value="Genomic_DNA"/>
</dbReference>
<dbReference type="InterPro" id="IPR052155">
    <property type="entry name" value="Biofilm_reg_signaling"/>
</dbReference>
<evidence type="ECO:0000313" key="14">
    <source>
        <dbReference type="EMBL" id="AHG42411.1"/>
    </source>
</evidence>
<dbReference type="CDD" id="cd00130">
    <property type="entry name" value="PAS"/>
    <property type="match status" value="1"/>
</dbReference>